<evidence type="ECO:0008006" key="3">
    <source>
        <dbReference type="Google" id="ProtNLM"/>
    </source>
</evidence>
<gene>
    <name evidence="1" type="ORF">FDZ14_32590</name>
</gene>
<name>A0A6M6E6Q7_PRIMG</name>
<protein>
    <recommendedName>
        <fullName evidence="3">Lipoprotein</fullName>
    </recommendedName>
</protein>
<dbReference type="RefSeq" id="WP_171778828.1">
    <property type="nucleotide sequence ID" value="NZ_CP045273.1"/>
</dbReference>
<geneLocation type="plasmid" evidence="2">
    <name>pfdu301a</name>
</geneLocation>
<proteinExistence type="predicted"/>
<keyword evidence="1" id="KW-0614">Plasmid</keyword>
<organism evidence="1 2">
    <name type="scientific">Priestia megaterium</name>
    <name type="common">Bacillus megaterium</name>
    <dbReference type="NCBI Taxonomy" id="1404"/>
    <lineage>
        <taxon>Bacteria</taxon>
        <taxon>Bacillati</taxon>
        <taxon>Bacillota</taxon>
        <taxon>Bacilli</taxon>
        <taxon>Bacillales</taxon>
        <taxon>Bacillaceae</taxon>
        <taxon>Priestia</taxon>
    </lineage>
</organism>
<dbReference type="Proteomes" id="UP000501076">
    <property type="component" value="Plasmid pFDU301A"/>
</dbReference>
<dbReference type="EMBL" id="CP045273">
    <property type="protein sequence ID" value="QJX80829.1"/>
    <property type="molecule type" value="Genomic_DNA"/>
</dbReference>
<evidence type="ECO:0000313" key="2">
    <source>
        <dbReference type="Proteomes" id="UP000501076"/>
    </source>
</evidence>
<evidence type="ECO:0000313" key="1">
    <source>
        <dbReference type="EMBL" id="QJX80829.1"/>
    </source>
</evidence>
<reference evidence="1 2" key="1">
    <citation type="submission" date="2019-10" db="EMBL/GenBank/DDBJ databases">
        <title>Complete genome sequences for adaption low water activity.</title>
        <authorList>
            <person name="Zhao L."/>
            <person name="Zhong J."/>
        </authorList>
    </citation>
    <scope>NUCLEOTIDE SEQUENCE [LARGE SCALE GENOMIC DNA]</scope>
    <source>
        <strain evidence="1 2">FDU301</strain>
        <plasmid evidence="2">pfdu301a</plasmid>
    </source>
</reference>
<accession>A0A6M6E6Q7</accession>
<sequence>MKKILIGSLASSLLLISGCQVGEQHVSIPSVKADAEVKKYDVNYDLDVHTEGNKVKVTIAMENKTNDPIPLATNNGQLFSIKLLKKDGTVLEKEIIDQRDRKQILRKEKVSWEVEFEANIDDEVVVESDLLLKSKKYRKYNLESAVQKEPVIASTKKIETPKIAFAPDKKLIYTYEVGKKEGYIQQEFQNFDGNKVQSFSKQNGVRIYSQESDGIYYLSSPDSVGDIDATTFIQKDEMNKIIPSPLVEGTTWTVGKKKYRLSDTNLKVKTPLDTFENCIEVTEVDKKVTRYYYYQKDIGLVKIKRARSKFLPAKTELQLVEIKDPIKKQEGEEKKEKEANKK</sequence>
<dbReference type="AlphaFoldDB" id="A0A6M6E6Q7"/>
<dbReference type="PROSITE" id="PS51257">
    <property type="entry name" value="PROKAR_LIPOPROTEIN"/>
    <property type="match status" value="1"/>
</dbReference>